<dbReference type="InterPro" id="IPR011024">
    <property type="entry name" value="G_crystallin-like"/>
</dbReference>
<protein>
    <submittedName>
        <fullName evidence="2">Peptidase inhibitor family I36 protein</fullName>
    </submittedName>
</protein>
<accession>A0ABZ1ID59</accession>
<dbReference type="Proteomes" id="UP001330812">
    <property type="component" value="Chromosome"/>
</dbReference>
<keyword evidence="3" id="KW-1185">Reference proteome</keyword>
<dbReference type="SUPFAM" id="SSF49695">
    <property type="entry name" value="gamma-Crystallin-like"/>
    <property type="match status" value="1"/>
</dbReference>
<organism evidence="2 3">
    <name type="scientific">Amycolatopsis rhabdoformis</name>
    <dbReference type="NCBI Taxonomy" id="1448059"/>
    <lineage>
        <taxon>Bacteria</taxon>
        <taxon>Bacillati</taxon>
        <taxon>Actinomycetota</taxon>
        <taxon>Actinomycetes</taxon>
        <taxon>Pseudonocardiales</taxon>
        <taxon>Pseudonocardiaceae</taxon>
        <taxon>Amycolatopsis</taxon>
    </lineage>
</organism>
<feature type="chain" id="PRO_5046802664" evidence="1">
    <location>
        <begin position="26"/>
        <end position="118"/>
    </location>
</feature>
<evidence type="ECO:0000313" key="3">
    <source>
        <dbReference type="Proteomes" id="UP001330812"/>
    </source>
</evidence>
<name>A0ABZ1ID59_9PSEU</name>
<evidence type="ECO:0000256" key="1">
    <source>
        <dbReference type="SAM" id="SignalP"/>
    </source>
</evidence>
<dbReference type="RefSeq" id="WP_326835005.1">
    <property type="nucleotide sequence ID" value="NZ_CP142149.1"/>
</dbReference>
<dbReference type="Pfam" id="PF03995">
    <property type="entry name" value="Inhibitor_I36"/>
    <property type="match status" value="1"/>
</dbReference>
<keyword evidence="1" id="KW-0732">Signal</keyword>
<sequence length="118" mass="12302">MRRLAILAIAVSALSVAIPAASASAAPAGGFVEVFLDANFSGQGALIGDGQAMPDFGKFVGSTTSFQDKVSSIINESDHDYCFFVDNNFRGISLPEPAHTREGSIGAFNDKLSSARIC</sequence>
<evidence type="ECO:0000313" key="2">
    <source>
        <dbReference type="EMBL" id="WSE32197.1"/>
    </source>
</evidence>
<gene>
    <name evidence="2" type="ORF">VSH64_08755</name>
</gene>
<reference evidence="2 3" key="1">
    <citation type="journal article" date="2015" name="Int. J. Syst. Evol. Microbiol.">
        <title>Amycolatopsis rhabdoformis sp. nov., an actinomycete isolated from a tropical forest soil.</title>
        <authorList>
            <person name="Souza W.R."/>
            <person name="Silva R.E."/>
            <person name="Goodfellow M."/>
            <person name="Busarakam K."/>
            <person name="Figueiro F.S."/>
            <person name="Ferreira D."/>
            <person name="Rodrigues-Filho E."/>
            <person name="Moraes L.A.B."/>
            <person name="Zucchi T.D."/>
        </authorList>
    </citation>
    <scope>NUCLEOTIDE SEQUENCE [LARGE SCALE GENOMIC DNA]</scope>
    <source>
        <strain evidence="2 3">NCIMB 14900</strain>
    </source>
</reference>
<dbReference type="Gene3D" id="2.60.20.10">
    <property type="entry name" value="Crystallins"/>
    <property type="match status" value="1"/>
</dbReference>
<dbReference type="EMBL" id="CP142149">
    <property type="protein sequence ID" value="WSE32197.1"/>
    <property type="molecule type" value="Genomic_DNA"/>
</dbReference>
<proteinExistence type="predicted"/>
<feature type="signal peptide" evidence="1">
    <location>
        <begin position="1"/>
        <end position="25"/>
    </location>
</feature>